<sequence>MTDLPEYYFRVKENGATVFRVDTENRQRRIEMDPIANINIRNGEIKPQGDRVLTEEDRAEIEAWMAHRREVLAQRDVDDILRAVDHLNLVTQWAQSKATDAQLEEITDTLLLTMHDLRSVLVRKKAERLTSEG</sequence>
<dbReference type="EMBL" id="MPZV01000002">
    <property type="protein sequence ID" value="OOY23941.1"/>
    <property type="molecule type" value="Genomic_DNA"/>
</dbReference>
<accession>A0ABX3MX41</accession>
<dbReference type="RefSeq" id="WP_078520251.1">
    <property type="nucleotide sequence ID" value="NZ_MPZV01000002.1"/>
</dbReference>
<dbReference type="Proteomes" id="UP000190787">
    <property type="component" value="Unassembled WGS sequence"/>
</dbReference>
<evidence type="ECO:0000313" key="2">
    <source>
        <dbReference type="Proteomes" id="UP000190787"/>
    </source>
</evidence>
<gene>
    <name evidence="1" type="ORF">BMI91_07585</name>
</gene>
<evidence type="ECO:0008006" key="3">
    <source>
        <dbReference type="Google" id="ProtNLM"/>
    </source>
</evidence>
<evidence type="ECO:0000313" key="1">
    <source>
        <dbReference type="EMBL" id="OOY23941.1"/>
    </source>
</evidence>
<protein>
    <recommendedName>
        <fullName evidence="3">Tail assembly chaperone</fullName>
    </recommendedName>
</protein>
<keyword evidence="2" id="KW-1185">Reference proteome</keyword>
<proteinExistence type="predicted"/>
<organism evidence="1 2">
    <name type="scientific">Thioclava sediminum</name>
    <dbReference type="NCBI Taxonomy" id="1915319"/>
    <lineage>
        <taxon>Bacteria</taxon>
        <taxon>Pseudomonadati</taxon>
        <taxon>Pseudomonadota</taxon>
        <taxon>Alphaproteobacteria</taxon>
        <taxon>Rhodobacterales</taxon>
        <taxon>Paracoccaceae</taxon>
        <taxon>Thioclava</taxon>
    </lineage>
</organism>
<reference evidence="1 2" key="1">
    <citation type="submission" date="2016-11" db="EMBL/GenBank/DDBJ databases">
        <title>A multilocus sequence analysis scheme for characterization of bacteria in the genus Thioclava.</title>
        <authorList>
            <person name="Liu Y."/>
            <person name="Shao Z."/>
        </authorList>
    </citation>
    <scope>NUCLEOTIDE SEQUENCE [LARGE SCALE GENOMIC DNA]</scope>
    <source>
        <strain evidence="1 2">TAW-CT134</strain>
    </source>
</reference>
<comment type="caution">
    <text evidence="1">The sequence shown here is derived from an EMBL/GenBank/DDBJ whole genome shotgun (WGS) entry which is preliminary data.</text>
</comment>
<name>A0ABX3MX41_9RHOB</name>